<keyword evidence="1" id="KW-0472">Membrane</keyword>
<sequence>MELSIISNQKTSKFYTRSLSVSPYLISKYKKNKLEPVHGKMSSVDFFSLIQEKIDFTNFNVFSTNVDSSNYKIIKRKFKLSYFFCFCVTILTLIILSSLVLLIIFTNKNYYKNIPISKTTLFNLQSSATNHFVRLSTRQTFTSKRLSSSFVSKNSVATSTLSYLSSKTRYLNTTSLYSTSHSTKNIQLKNSTISTTQSSKSPTTFSIKTINLTSFVNNILNTNSTLDGQIDKTRTTTRTSLSTTVISNECKNGFTGINCSDGKFFIL</sequence>
<dbReference type="AlphaFoldDB" id="A0A813ZPD6"/>
<comment type="caution">
    <text evidence="2">The sequence shown here is derived from an EMBL/GenBank/DDBJ whole genome shotgun (WGS) entry which is preliminary data.</text>
</comment>
<keyword evidence="1" id="KW-0812">Transmembrane</keyword>
<gene>
    <name evidence="2" type="ORF">OXX778_LOCUS11442</name>
</gene>
<evidence type="ECO:0000313" key="3">
    <source>
        <dbReference type="Proteomes" id="UP000663879"/>
    </source>
</evidence>
<keyword evidence="3" id="KW-1185">Reference proteome</keyword>
<accession>A0A813ZPD6</accession>
<evidence type="ECO:0000313" key="2">
    <source>
        <dbReference type="EMBL" id="CAF0901931.1"/>
    </source>
</evidence>
<proteinExistence type="predicted"/>
<keyword evidence="1" id="KW-1133">Transmembrane helix</keyword>
<name>A0A813ZPD6_9BILA</name>
<feature type="transmembrane region" description="Helical" evidence="1">
    <location>
        <begin position="80"/>
        <end position="105"/>
    </location>
</feature>
<evidence type="ECO:0000256" key="1">
    <source>
        <dbReference type="SAM" id="Phobius"/>
    </source>
</evidence>
<protein>
    <submittedName>
        <fullName evidence="2">Uncharacterized protein</fullName>
    </submittedName>
</protein>
<dbReference type="EMBL" id="CAJNOC010001940">
    <property type="protein sequence ID" value="CAF0901931.1"/>
    <property type="molecule type" value="Genomic_DNA"/>
</dbReference>
<organism evidence="2 3">
    <name type="scientific">Brachionus calyciflorus</name>
    <dbReference type="NCBI Taxonomy" id="104777"/>
    <lineage>
        <taxon>Eukaryota</taxon>
        <taxon>Metazoa</taxon>
        <taxon>Spiralia</taxon>
        <taxon>Gnathifera</taxon>
        <taxon>Rotifera</taxon>
        <taxon>Eurotatoria</taxon>
        <taxon>Monogononta</taxon>
        <taxon>Pseudotrocha</taxon>
        <taxon>Ploima</taxon>
        <taxon>Brachionidae</taxon>
        <taxon>Brachionus</taxon>
    </lineage>
</organism>
<reference evidence="2" key="1">
    <citation type="submission" date="2021-02" db="EMBL/GenBank/DDBJ databases">
        <authorList>
            <person name="Nowell W R."/>
        </authorList>
    </citation>
    <scope>NUCLEOTIDE SEQUENCE</scope>
    <source>
        <strain evidence="2">Ploen Becks lab</strain>
    </source>
</reference>
<dbReference type="Proteomes" id="UP000663879">
    <property type="component" value="Unassembled WGS sequence"/>
</dbReference>